<sequence>MIQLYRFSFRYDIKQSFPFNLLSGEEENSPLLFLLVFNLCLLFSQQHHNFLVG</sequence>
<proteinExistence type="predicted"/>
<name>A0A8S5TC31_9CAUD</name>
<dbReference type="EMBL" id="BK032798">
    <property type="protein sequence ID" value="DAF60869.1"/>
    <property type="molecule type" value="Genomic_DNA"/>
</dbReference>
<protein>
    <submittedName>
        <fullName evidence="1">Uncharacterized protein</fullName>
    </submittedName>
</protein>
<organism evidence="1">
    <name type="scientific">Siphoviridae sp. ctVDC13</name>
    <dbReference type="NCBI Taxonomy" id="2827880"/>
    <lineage>
        <taxon>Viruses</taxon>
        <taxon>Duplodnaviria</taxon>
        <taxon>Heunggongvirae</taxon>
        <taxon>Uroviricota</taxon>
        <taxon>Caudoviricetes</taxon>
    </lineage>
</organism>
<accession>A0A8S5TC31</accession>
<evidence type="ECO:0000313" key="1">
    <source>
        <dbReference type="EMBL" id="DAF60869.1"/>
    </source>
</evidence>
<reference evidence="1" key="1">
    <citation type="journal article" date="2021" name="Proc. Natl. Acad. Sci. U.S.A.">
        <title>A Catalog of Tens of Thousands of Viruses from Human Metagenomes Reveals Hidden Associations with Chronic Diseases.</title>
        <authorList>
            <person name="Tisza M.J."/>
            <person name="Buck C.B."/>
        </authorList>
    </citation>
    <scope>NUCLEOTIDE SEQUENCE</scope>
    <source>
        <strain evidence="1">CtVDC13</strain>
    </source>
</reference>